<evidence type="ECO:0000313" key="3">
    <source>
        <dbReference type="Proteomes" id="UP001374535"/>
    </source>
</evidence>
<evidence type="ECO:0000256" key="1">
    <source>
        <dbReference type="SAM" id="MobiDB-lite"/>
    </source>
</evidence>
<feature type="compositionally biased region" description="Low complexity" evidence="1">
    <location>
        <begin position="1"/>
        <end position="13"/>
    </location>
</feature>
<reference evidence="2 3" key="1">
    <citation type="journal article" date="2023" name="Life. Sci Alliance">
        <title>Evolutionary insights into 3D genome organization and epigenetic landscape of Vigna mungo.</title>
        <authorList>
            <person name="Junaid A."/>
            <person name="Singh B."/>
            <person name="Bhatia S."/>
        </authorList>
    </citation>
    <scope>NUCLEOTIDE SEQUENCE [LARGE SCALE GENOMIC DNA]</scope>
    <source>
        <strain evidence="2">Urdbean</strain>
    </source>
</reference>
<gene>
    <name evidence="2" type="ORF">V8G54_022759</name>
</gene>
<accession>A0AAQ3RQX8</accession>
<proteinExistence type="predicted"/>
<dbReference type="Proteomes" id="UP001374535">
    <property type="component" value="Chromosome 7"/>
</dbReference>
<name>A0AAQ3RQX8_VIGMU</name>
<dbReference type="AlphaFoldDB" id="A0AAQ3RQX8"/>
<protein>
    <submittedName>
        <fullName evidence="2">Uncharacterized protein</fullName>
    </submittedName>
</protein>
<dbReference type="EMBL" id="CP144694">
    <property type="protein sequence ID" value="WVZ01953.1"/>
    <property type="molecule type" value="Genomic_DNA"/>
</dbReference>
<keyword evidence="3" id="KW-1185">Reference proteome</keyword>
<feature type="region of interest" description="Disordered" evidence="1">
    <location>
        <begin position="1"/>
        <end position="21"/>
    </location>
</feature>
<evidence type="ECO:0000313" key="2">
    <source>
        <dbReference type="EMBL" id="WVZ01953.1"/>
    </source>
</evidence>
<organism evidence="2 3">
    <name type="scientific">Vigna mungo</name>
    <name type="common">Black gram</name>
    <name type="synonym">Phaseolus mungo</name>
    <dbReference type="NCBI Taxonomy" id="3915"/>
    <lineage>
        <taxon>Eukaryota</taxon>
        <taxon>Viridiplantae</taxon>
        <taxon>Streptophyta</taxon>
        <taxon>Embryophyta</taxon>
        <taxon>Tracheophyta</taxon>
        <taxon>Spermatophyta</taxon>
        <taxon>Magnoliopsida</taxon>
        <taxon>eudicotyledons</taxon>
        <taxon>Gunneridae</taxon>
        <taxon>Pentapetalae</taxon>
        <taxon>rosids</taxon>
        <taxon>fabids</taxon>
        <taxon>Fabales</taxon>
        <taxon>Fabaceae</taxon>
        <taxon>Papilionoideae</taxon>
        <taxon>50 kb inversion clade</taxon>
        <taxon>NPAAA clade</taxon>
        <taxon>indigoferoid/millettioid clade</taxon>
        <taxon>Phaseoleae</taxon>
        <taxon>Vigna</taxon>
    </lineage>
</organism>
<sequence>MEISAMASSAAPRPSLPTPSPYPVVTTFTKPRPRLNHIALGLSFWGTSLETKEPNNRKKKRVKPIWKKKMRIWEKSKGLATWVDGLNMMGERLSAARAEISGWEGEEVGSSVLDTTYRVAKVIGNALKPGIETASPIVLKIASPAISEASKKVQSFSYWKTSLEDDVLKEREDGCMGGEGVDLDFAEVSSGEGCTSVKFENQRFSISNVA</sequence>